<dbReference type="RefSeq" id="WP_149544869.1">
    <property type="nucleotide sequence ID" value="NZ_VTPS01000005.1"/>
</dbReference>
<sequence length="64" mass="7654">MNQEINIQQFQEQMEKGCWVLADASNPMKHYTAKNNLDVRQYRTPQKFIKQREEIIIVSISKEL</sequence>
<gene>
    <name evidence="1" type="ORF">FWJ32_04975</name>
</gene>
<reference evidence="1 2" key="1">
    <citation type="submission" date="2019-08" db="EMBL/GenBank/DDBJ databases">
        <title>Calorimonas adulescens gen. nov., sp. nov., an anaerobic thermophilic bacterium from Sakhalin hot spring.</title>
        <authorList>
            <person name="Khomyakova M.A."/>
            <person name="Merkel A.Y."/>
            <person name="Novikov A."/>
            <person name="Bonch-Osmolovskaya E.A."/>
            <person name="Slobodkin A.I."/>
        </authorList>
    </citation>
    <scope>NUCLEOTIDE SEQUENCE [LARGE SCALE GENOMIC DNA]</scope>
    <source>
        <strain evidence="1 2">A05MB</strain>
    </source>
</reference>
<dbReference type="AlphaFoldDB" id="A0A5D8QEN4"/>
<evidence type="ECO:0000313" key="2">
    <source>
        <dbReference type="Proteomes" id="UP000322976"/>
    </source>
</evidence>
<comment type="caution">
    <text evidence="1">The sequence shown here is derived from an EMBL/GenBank/DDBJ whole genome shotgun (WGS) entry which is preliminary data.</text>
</comment>
<organism evidence="1 2">
    <name type="scientific">Calorimonas adulescens</name>
    <dbReference type="NCBI Taxonomy" id="2606906"/>
    <lineage>
        <taxon>Bacteria</taxon>
        <taxon>Bacillati</taxon>
        <taxon>Bacillota</taxon>
        <taxon>Clostridia</taxon>
        <taxon>Thermoanaerobacterales</taxon>
        <taxon>Thermoanaerobacteraceae</taxon>
        <taxon>Calorimonas</taxon>
    </lineage>
</organism>
<evidence type="ECO:0000313" key="1">
    <source>
        <dbReference type="EMBL" id="TZE82629.1"/>
    </source>
</evidence>
<keyword evidence="2" id="KW-1185">Reference proteome</keyword>
<proteinExistence type="predicted"/>
<accession>A0A5D8QEN4</accession>
<dbReference type="EMBL" id="VTPS01000005">
    <property type="protein sequence ID" value="TZE82629.1"/>
    <property type="molecule type" value="Genomic_DNA"/>
</dbReference>
<protein>
    <submittedName>
        <fullName evidence="1">Uncharacterized protein</fullName>
    </submittedName>
</protein>
<dbReference type="Proteomes" id="UP000322976">
    <property type="component" value="Unassembled WGS sequence"/>
</dbReference>
<name>A0A5D8QEN4_9THEO</name>